<sequence length="238" mass="25134">MSSTRIAYLALTVALGLQACSFSSKPESAVTDVKPAEPAPVVVAAVPENIGPIVPGGPPMPSRKPTAAAGATIAVPRPAIPAVSASAGAPRIGPGARILADNVAPTVCRKPDEAMADDVRRLQTELMVAALKCHSVQELKIADKYNSFVRKFSDEMVSQTKALQSVFKRQYGSAYMKQFDIYVTALANEISQRSQQTPGYCKQIGDLLDLANAVKPKEIGGFSGQAPLIVRTSLNKPC</sequence>
<organism evidence="2 3">
    <name type="scientific">Zavarzinia aquatilis</name>
    <dbReference type="NCBI Taxonomy" id="2211142"/>
    <lineage>
        <taxon>Bacteria</taxon>
        <taxon>Pseudomonadati</taxon>
        <taxon>Pseudomonadota</taxon>
        <taxon>Alphaproteobacteria</taxon>
        <taxon>Rhodospirillales</taxon>
        <taxon>Zavarziniaceae</taxon>
        <taxon>Zavarzinia</taxon>
    </lineage>
</organism>
<proteinExistence type="predicted"/>
<name>A0A317E5E6_9PROT</name>
<protein>
    <recommendedName>
        <fullName evidence="4">Lipoprotein</fullName>
    </recommendedName>
</protein>
<dbReference type="Proteomes" id="UP000245461">
    <property type="component" value="Unassembled WGS sequence"/>
</dbReference>
<evidence type="ECO:0000313" key="2">
    <source>
        <dbReference type="EMBL" id="PWR21390.1"/>
    </source>
</evidence>
<gene>
    <name evidence="2" type="ORF">DKG74_13215</name>
</gene>
<reference evidence="2 3" key="1">
    <citation type="submission" date="2018-05" db="EMBL/GenBank/DDBJ databases">
        <title>Zavarzinia sp. HR-AS.</title>
        <authorList>
            <person name="Lee Y."/>
            <person name="Jeon C.O."/>
        </authorList>
    </citation>
    <scope>NUCLEOTIDE SEQUENCE [LARGE SCALE GENOMIC DNA]</scope>
    <source>
        <strain evidence="2 3">HR-AS</strain>
    </source>
</reference>
<dbReference type="EMBL" id="QGLE01000007">
    <property type="protein sequence ID" value="PWR21390.1"/>
    <property type="molecule type" value="Genomic_DNA"/>
</dbReference>
<evidence type="ECO:0008006" key="4">
    <source>
        <dbReference type="Google" id="ProtNLM"/>
    </source>
</evidence>
<dbReference type="PROSITE" id="PS51257">
    <property type="entry name" value="PROKAR_LIPOPROTEIN"/>
    <property type="match status" value="1"/>
</dbReference>
<keyword evidence="3" id="KW-1185">Reference proteome</keyword>
<evidence type="ECO:0000313" key="3">
    <source>
        <dbReference type="Proteomes" id="UP000245461"/>
    </source>
</evidence>
<feature type="signal peptide" evidence="1">
    <location>
        <begin position="1"/>
        <end position="19"/>
    </location>
</feature>
<feature type="chain" id="PRO_5016275568" description="Lipoprotein" evidence="1">
    <location>
        <begin position="20"/>
        <end position="238"/>
    </location>
</feature>
<evidence type="ECO:0000256" key="1">
    <source>
        <dbReference type="SAM" id="SignalP"/>
    </source>
</evidence>
<keyword evidence="1" id="KW-0732">Signal</keyword>
<dbReference type="AlphaFoldDB" id="A0A317E5E6"/>
<accession>A0A317E5E6</accession>
<comment type="caution">
    <text evidence="2">The sequence shown here is derived from an EMBL/GenBank/DDBJ whole genome shotgun (WGS) entry which is preliminary data.</text>
</comment>